<feature type="region of interest" description="Disordered" evidence="8">
    <location>
        <begin position="465"/>
        <end position="486"/>
    </location>
</feature>
<dbReference type="InterPro" id="IPR036322">
    <property type="entry name" value="WD40_repeat_dom_sf"/>
</dbReference>
<dbReference type="Gene3D" id="2.130.10.10">
    <property type="entry name" value="YVTN repeat-like/Quinoprotein amine dehydrogenase"/>
    <property type="match status" value="2"/>
</dbReference>
<dbReference type="PANTHER" id="PTHR13211">
    <property type="entry name" value="TELOMERASE CAJAL BODY PROTEIN 1"/>
    <property type="match status" value="1"/>
</dbReference>
<dbReference type="AlphaFoldDB" id="A0A6A1Q2F4"/>
<accession>A0A6A1Q2F4</accession>
<feature type="repeat" description="WD" evidence="7">
    <location>
        <begin position="358"/>
        <end position="378"/>
    </location>
</feature>
<dbReference type="GO" id="GO:0015030">
    <property type="term" value="C:Cajal body"/>
    <property type="evidence" value="ECO:0007669"/>
    <property type="project" value="UniProtKB-SubCell"/>
</dbReference>
<evidence type="ECO:0000256" key="4">
    <source>
        <dbReference type="ARBA" id="ARBA00040657"/>
    </source>
</evidence>
<dbReference type="InterPro" id="IPR051150">
    <property type="entry name" value="SWT21/TCAB1_mRNA_Telomere"/>
</dbReference>
<evidence type="ECO:0000256" key="3">
    <source>
        <dbReference type="ARBA" id="ARBA00038279"/>
    </source>
</evidence>
<dbReference type="EMBL" id="SGJD01001146">
    <property type="protein sequence ID" value="KAB0401800.1"/>
    <property type="molecule type" value="Genomic_DNA"/>
</dbReference>
<feature type="compositionally biased region" description="Acidic residues" evidence="8">
    <location>
        <begin position="116"/>
        <end position="131"/>
    </location>
</feature>
<comment type="subcellular location">
    <subcellularLocation>
        <location evidence="2">Chromosome</location>
        <location evidence="2">Telomere</location>
    </subcellularLocation>
    <subcellularLocation>
        <location evidence="1">Nucleus</location>
        <location evidence="1">Cajal body</location>
    </subcellularLocation>
</comment>
<evidence type="ECO:0000256" key="6">
    <source>
        <dbReference type="ARBA" id="ARBA00046543"/>
    </source>
</evidence>
<dbReference type="GO" id="GO:0000781">
    <property type="term" value="C:chromosome, telomeric region"/>
    <property type="evidence" value="ECO:0007669"/>
    <property type="project" value="UniProtKB-SubCell"/>
</dbReference>
<proteinExistence type="inferred from homology"/>
<keyword evidence="10" id="KW-1185">Reference proteome</keyword>
<evidence type="ECO:0000256" key="5">
    <source>
        <dbReference type="ARBA" id="ARBA00041558"/>
    </source>
</evidence>
<feature type="compositionally biased region" description="Basic and acidic residues" evidence="8">
    <location>
        <begin position="468"/>
        <end position="486"/>
    </location>
</feature>
<dbReference type="InterPro" id="IPR015943">
    <property type="entry name" value="WD40/YVTN_repeat-like_dom_sf"/>
</dbReference>
<protein>
    <recommendedName>
        <fullName evidence="4">Telomerase Cajal body protein 1</fullName>
    </recommendedName>
    <alternativeName>
        <fullName evidence="5">WD repeat-containing protein 79</fullName>
    </alternativeName>
</protein>
<dbReference type="OrthoDB" id="239865at2759"/>
<reference evidence="9 10" key="1">
    <citation type="journal article" date="2019" name="PLoS ONE">
        <title>Genomic analyses reveal an absence of contemporary introgressive admixture between fin whales and blue whales, despite known hybrids.</title>
        <authorList>
            <person name="Westbury M.V."/>
            <person name="Petersen B."/>
            <person name="Lorenzen E.D."/>
        </authorList>
    </citation>
    <scope>NUCLEOTIDE SEQUENCE [LARGE SCALE GENOMIC DNA]</scope>
    <source>
        <strain evidence="9">FinWhale-01</strain>
    </source>
</reference>
<organism evidence="9 10">
    <name type="scientific">Balaenoptera physalus</name>
    <name type="common">Fin whale</name>
    <name type="synonym">Balaena physalus</name>
    <dbReference type="NCBI Taxonomy" id="9770"/>
    <lineage>
        <taxon>Eukaryota</taxon>
        <taxon>Metazoa</taxon>
        <taxon>Chordata</taxon>
        <taxon>Craniata</taxon>
        <taxon>Vertebrata</taxon>
        <taxon>Euteleostomi</taxon>
        <taxon>Mammalia</taxon>
        <taxon>Eutheria</taxon>
        <taxon>Laurasiatheria</taxon>
        <taxon>Artiodactyla</taxon>
        <taxon>Whippomorpha</taxon>
        <taxon>Cetacea</taxon>
        <taxon>Mysticeti</taxon>
        <taxon>Balaenopteridae</taxon>
        <taxon>Balaenoptera</taxon>
    </lineage>
</organism>
<sequence length="486" mass="52681">MKTPEAPLLAPDCLPSDRVPAPAPLSPQASPMDKNTDPELMPPTPDGDDPPGVSPDPMAVSAVSQELEEGDPASLSIPLETGFGIPSGLSPRVEEQELSENVSLPAEETNRPELGPGEDVEGVSEEPAPEDEGYTVWNYSFSQVPRFLSGSWSEFSTQPENFLKGCKWAPDGSCILTNSADNILRIYNLPPELYNEGEQLEYAEMAPVLRMVEGDTIYDYCWYSLIHLLDELTAAHSLCFSPDGSQLFCGFNRTVPKKQGQSGIISCIAFSRTQPLYACGSYGRSLGLYTWDDGSPLALLGGHQGGITHLCFHPDGNRFFSGARKDAELLCWDLRQPGRPLWSLSREVTTNQRIYFDLDPSGQFLVSGSTSGAVSVWDTGGAGHEGKPEPVLSFLPQKDCTNGVSLHPSLPLLATGSGQRVFPEPTESGDEGEEEVDLPLLSMRHVHLECQLQLWWCGGGPDTSVPDAHQDEKGQGETEGGGREFI</sequence>
<evidence type="ECO:0000256" key="2">
    <source>
        <dbReference type="ARBA" id="ARBA00004574"/>
    </source>
</evidence>
<comment type="similarity">
    <text evidence="3">Belongs to the TCAB1 family.</text>
</comment>
<dbReference type="SUPFAM" id="SSF50978">
    <property type="entry name" value="WD40 repeat-like"/>
    <property type="match status" value="1"/>
</dbReference>
<comment type="subunit">
    <text evidence="6">Component of the telomerase holoenzyme complex composed of one molecule of TERT, one molecule of WRAP53/TCAB1, two molecules of H/ACA ribonucleoprotein complex subunits DKC1, NOP10, NHP2 and GAR1, and a telomerase RNA template component (TERC). The telomerase holoenzyme complex is associated with TEP1, SMG6/EST1A and POT1. Interacts with the chaperonin-containing T-complex (TRiC) complex; which mediates the folding of WRAP53/TCAB1. Interacts with COIL. Interacts with SMN1. Interacts with RNF8. Interacts with histone H2AX.</text>
</comment>
<evidence type="ECO:0000256" key="7">
    <source>
        <dbReference type="PROSITE-ProRule" id="PRU00221"/>
    </source>
</evidence>
<dbReference type="PROSITE" id="PS50082">
    <property type="entry name" value="WD_REPEATS_2"/>
    <property type="match status" value="2"/>
</dbReference>
<evidence type="ECO:0000256" key="1">
    <source>
        <dbReference type="ARBA" id="ARBA00004408"/>
    </source>
</evidence>
<feature type="region of interest" description="Disordered" evidence="8">
    <location>
        <begin position="1"/>
        <end position="131"/>
    </location>
</feature>
<dbReference type="InterPro" id="IPR001680">
    <property type="entry name" value="WD40_rpt"/>
</dbReference>
<dbReference type="SMART" id="SM00320">
    <property type="entry name" value="WD40"/>
    <property type="match status" value="4"/>
</dbReference>
<dbReference type="PANTHER" id="PTHR13211:SF0">
    <property type="entry name" value="TELOMERASE CAJAL BODY PROTEIN 1"/>
    <property type="match status" value="1"/>
</dbReference>
<dbReference type="GO" id="GO:0003723">
    <property type="term" value="F:RNA binding"/>
    <property type="evidence" value="ECO:0007669"/>
    <property type="project" value="TreeGrafter"/>
</dbReference>
<dbReference type="GO" id="GO:0030576">
    <property type="term" value="P:Cajal body organization"/>
    <property type="evidence" value="ECO:0007669"/>
    <property type="project" value="TreeGrafter"/>
</dbReference>
<gene>
    <name evidence="9" type="ORF">E2I00_020015</name>
</gene>
<feature type="repeat" description="WD" evidence="7">
    <location>
        <begin position="300"/>
        <end position="335"/>
    </location>
</feature>
<evidence type="ECO:0000256" key="8">
    <source>
        <dbReference type="SAM" id="MobiDB-lite"/>
    </source>
</evidence>
<feature type="region of interest" description="Disordered" evidence="8">
    <location>
        <begin position="415"/>
        <end position="434"/>
    </location>
</feature>
<evidence type="ECO:0000313" key="9">
    <source>
        <dbReference type="EMBL" id="KAB0401800.1"/>
    </source>
</evidence>
<name>A0A6A1Q2F4_BALPH</name>
<comment type="caution">
    <text evidence="9">The sequence shown here is derived from an EMBL/GenBank/DDBJ whole genome shotgun (WGS) entry which is preliminary data.</text>
</comment>
<evidence type="ECO:0000313" key="10">
    <source>
        <dbReference type="Proteomes" id="UP000437017"/>
    </source>
</evidence>
<keyword evidence="7" id="KW-0853">WD repeat</keyword>
<dbReference type="Proteomes" id="UP000437017">
    <property type="component" value="Unassembled WGS sequence"/>
</dbReference>
<dbReference type="Pfam" id="PF00400">
    <property type="entry name" value="WD40"/>
    <property type="match status" value="3"/>
</dbReference>